<organism evidence="1 2">
    <name type="scientific">Araneus ventricosus</name>
    <name type="common">Orbweaver spider</name>
    <name type="synonym">Epeira ventricosa</name>
    <dbReference type="NCBI Taxonomy" id="182803"/>
    <lineage>
        <taxon>Eukaryota</taxon>
        <taxon>Metazoa</taxon>
        <taxon>Ecdysozoa</taxon>
        <taxon>Arthropoda</taxon>
        <taxon>Chelicerata</taxon>
        <taxon>Arachnida</taxon>
        <taxon>Araneae</taxon>
        <taxon>Araneomorphae</taxon>
        <taxon>Entelegynae</taxon>
        <taxon>Araneoidea</taxon>
        <taxon>Araneidae</taxon>
        <taxon>Araneus</taxon>
    </lineage>
</organism>
<dbReference type="AlphaFoldDB" id="A0A4Y2FPB2"/>
<reference evidence="1 2" key="1">
    <citation type="journal article" date="2019" name="Sci. Rep.">
        <title>Orb-weaving spider Araneus ventricosus genome elucidates the spidroin gene catalogue.</title>
        <authorList>
            <person name="Kono N."/>
            <person name="Nakamura H."/>
            <person name="Ohtoshi R."/>
            <person name="Moran D.A.P."/>
            <person name="Shinohara A."/>
            <person name="Yoshida Y."/>
            <person name="Fujiwara M."/>
            <person name="Mori M."/>
            <person name="Tomita M."/>
            <person name="Arakawa K."/>
        </authorList>
    </citation>
    <scope>NUCLEOTIDE SEQUENCE [LARGE SCALE GENOMIC DNA]</scope>
</reference>
<sequence length="144" mass="16412">MTNRIVGRKEAAVRKAKSQASEKACFGKFQPDGLKQSEILGEENVKACNNNGIAIDKNTPSYSTPQTRLKLETFSMTWADMQLRLDQFQLLHQHYFMISATAHRALLINTLKNCHIQRAHNCQSITATQAQERHLENLRRLLCS</sequence>
<proteinExistence type="predicted"/>
<gene>
    <name evidence="1" type="ORF">AVEN_229114_1</name>
</gene>
<evidence type="ECO:0000313" key="2">
    <source>
        <dbReference type="Proteomes" id="UP000499080"/>
    </source>
</evidence>
<keyword evidence="2" id="KW-1185">Reference proteome</keyword>
<protein>
    <submittedName>
        <fullName evidence="1">Uncharacterized protein</fullName>
    </submittedName>
</protein>
<evidence type="ECO:0000313" key="1">
    <source>
        <dbReference type="EMBL" id="GBM41484.1"/>
    </source>
</evidence>
<dbReference type="EMBL" id="BGPR01000964">
    <property type="protein sequence ID" value="GBM41484.1"/>
    <property type="molecule type" value="Genomic_DNA"/>
</dbReference>
<dbReference type="Proteomes" id="UP000499080">
    <property type="component" value="Unassembled WGS sequence"/>
</dbReference>
<name>A0A4Y2FPB2_ARAVE</name>
<comment type="caution">
    <text evidence="1">The sequence shown here is derived from an EMBL/GenBank/DDBJ whole genome shotgun (WGS) entry which is preliminary data.</text>
</comment>
<accession>A0A4Y2FPB2</accession>